<dbReference type="Gene3D" id="1.10.10.60">
    <property type="entry name" value="Homeodomain-like"/>
    <property type="match status" value="1"/>
</dbReference>
<keyword evidence="3" id="KW-0217">Developmental protein</keyword>
<dbReference type="CDD" id="cd00086">
    <property type="entry name" value="homeodomain"/>
    <property type="match status" value="1"/>
</dbReference>
<dbReference type="Proteomes" id="UP000558488">
    <property type="component" value="Unassembled WGS sequence"/>
</dbReference>
<dbReference type="InterPro" id="IPR001356">
    <property type="entry name" value="HD"/>
</dbReference>
<dbReference type="GO" id="GO:0000981">
    <property type="term" value="F:DNA-binding transcription factor activity, RNA polymerase II-specific"/>
    <property type="evidence" value="ECO:0007669"/>
    <property type="project" value="TreeGrafter"/>
</dbReference>
<comment type="similarity">
    <text evidence="2">Belongs to the paired homeobox family. Bicoid subfamily.</text>
</comment>
<gene>
    <name evidence="8" type="ORF">mPipKuh1_013582</name>
</gene>
<dbReference type="GO" id="GO:0005634">
    <property type="term" value="C:nucleus"/>
    <property type="evidence" value="ECO:0007669"/>
    <property type="project" value="UniProtKB-SubCell"/>
</dbReference>
<feature type="region of interest" description="Disordered" evidence="6">
    <location>
        <begin position="1"/>
        <end position="34"/>
    </location>
</feature>
<accession>A0A7J8B388</accession>
<evidence type="ECO:0000256" key="1">
    <source>
        <dbReference type="ARBA" id="ARBA00004123"/>
    </source>
</evidence>
<evidence type="ECO:0000313" key="8">
    <source>
        <dbReference type="EMBL" id="KAF6393257.1"/>
    </source>
</evidence>
<evidence type="ECO:0000256" key="3">
    <source>
        <dbReference type="ARBA" id="ARBA00022473"/>
    </source>
</evidence>
<feature type="compositionally biased region" description="Basic and acidic residues" evidence="6">
    <location>
        <begin position="68"/>
        <end position="81"/>
    </location>
</feature>
<evidence type="ECO:0000259" key="7">
    <source>
        <dbReference type="PROSITE" id="PS50071"/>
    </source>
</evidence>
<dbReference type="AlphaFoldDB" id="A0A7J8B388"/>
<dbReference type="PANTHER" id="PTHR45882">
    <property type="entry name" value="PITUITARY HOMEOBOX HOMOLOG PTX1"/>
    <property type="match status" value="1"/>
</dbReference>
<dbReference type="SMART" id="SM00389">
    <property type="entry name" value="HOX"/>
    <property type="match status" value="1"/>
</dbReference>
<comment type="subcellular location">
    <subcellularLocation>
        <location evidence="1 4 5">Nucleus</location>
    </subcellularLocation>
</comment>
<proteinExistence type="inferred from homology"/>
<feature type="DNA-binding region" description="Homeobox" evidence="4">
    <location>
        <begin position="93"/>
        <end position="152"/>
    </location>
</feature>
<evidence type="ECO:0000256" key="5">
    <source>
        <dbReference type="RuleBase" id="RU000682"/>
    </source>
</evidence>
<evidence type="ECO:0000256" key="6">
    <source>
        <dbReference type="SAM" id="MobiDB-lite"/>
    </source>
</evidence>
<sequence>MSCMRGPLHLEPRAAGTKRPAAPASSACPHPQLQAMASVLAPGQTRALDSAKHRLEVHTISDTSSPEAAEKDKSQQGKNEDVGAEDPSKKKRQRRQRTHFTSQQLQELEATFQRNRYPDMSTREEIAVWTNLTEARVRVGARAERGREGGLGGGGAPRRRRPWRPGGSDGRRRRAPEAAGGVSLQKQKASRRRPSSEVPAQSRGFSSPIRGSAEGPLWGRNGTDSLLLRRPAPYHTGPHGIHSLAQGIVFLACSRRASAHKIPPRLGAENRLQPVRL</sequence>
<protein>
    <submittedName>
        <fullName evidence="8">Paired like homeodomain 2</fullName>
    </submittedName>
</protein>
<keyword evidence="4 5" id="KW-0238">DNA-binding</keyword>
<evidence type="ECO:0000256" key="2">
    <source>
        <dbReference type="ARBA" id="ARBA00006503"/>
    </source>
</evidence>
<dbReference type="Pfam" id="PF00046">
    <property type="entry name" value="Homeodomain"/>
    <property type="match status" value="1"/>
</dbReference>
<keyword evidence="4 5" id="KW-0539">Nucleus</keyword>
<dbReference type="SUPFAM" id="SSF46689">
    <property type="entry name" value="Homeodomain-like"/>
    <property type="match status" value="1"/>
</dbReference>
<evidence type="ECO:0000313" key="9">
    <source>
        <dbReference type="Proteomes" id="UP000558488"/>
    </source>
</evidence>
<dbReference type="GO" id="GO:0000978">
    <property type="term" value="F:RNA polymerase II cis-regulatory region sequence-specific DNA binding"/>
    <property type="evidence" value="ECO:0007669"/>
    <property type="project" value="TreeGrafter"/>
</dbReference>
<dbReference type="PROSITE" id="PS50071">
    <property type="entry name" value="HOMEOBOX_2"/>
    <property type="match status" value="1"/>
</dbReference>
<comment type="caution">
    <text evidence="8">The sequence shown here is derived from an EMBL/GenBank/DDBJ whole genome shotgun (WGS) entry which is preliminary data.</text>
</comment>
<evidence type="ECO:0000256" key="4">
    <source>
        <dbReference type="PROSITE-ProRule" id="PRU00108"/>
    </source>
</evidence>
<dbReference type="GO" id="GO:0009653">
    <property type="term" value="P:anatomical structure morphogenesis"/>
    <property type="evidence" value="ECO:0007669"/>
    <property type="project" value="TreeGrafter"/>
</dbReference>
<organism evidence="8 9">
    <name type="scientific">Pipistrellus kuhlii</name>
    <name type="common">Kuhl's pipistrelle</name>
    <dbReference type="NCBI Taxonomy" id="59472"/>
    <lineage>
        <taxon>Eukaryota</taxon>
        <taxon>Metazoa</taxon>
        <taxon>Chordata</taxon>
        <taxon>Craniata</taxon>
        <taxon>Vertebrata</taxon>
        <taxon>Euteleostomi</taxon>
        <taxon>Mammalia</taxon>
        <taxon>Eutheria</taxon>
        <taxon>Laurasiatheria</taxon>
        <taxon>Chiroptera</taxon>
        <taxon>Yangochiroptera</taxon>
        <taxon>Vespertilionidae</taxon>
        <taxon>Pipistrellus</taxon>
    </lineage>
</organism>
<name>A0A7J8B388_PIPKU</name>
<keyword evidence="9" id="KW-1185">Reference proteome</keyword>
<dbReference type="EMBL" id="JACAGB010000001">
    <property type="protein sequence ID" value="KAF6393257.1"/>
    <property type="molecule type" value="Genomic_DNA"/>
</dbReference>
<feature type="region of interest" description="Disordered" evidence="6">
    <location>
        <begin position="140"/>
        <end position="218"/>
    </location>
</feature>
<reference evidence="8 9" key="1">
    <citation type="journal article" date="2020" name="Nature">
        <title>Six reference-quality genomes reveal evolution of bat adaptations.</title>
        <authorList>
            <person name="Jebb D."/>
            <person name="Huang Z."/>
            <person name="Pippel M."/>
            <person name="Hughes G.M."/>
            <person name="Lavrichenko K."/>
            <person name="Devanna P."/>
            <person name="Winkler S."/>
            <person name="Jermiin L.S."/>
            <person name="Skirmuntt E.C."/>
            <person name="Katzourakis A."/>
            <person name="Burkitt-Gray L."/>
            <person name="Ray D.A."/>
            <person name="Sullivan K.A.M."/>
            <person name="Roscito J.G."/>
            <person name="Kirilenko B.M."/>
            <person name="Davalos L.M."/>
            <person name="Corthals A.P."/>
            <person name="Power M.L."/>
            <person name="Jones G."/>
            <person name="Ransome R.D."/>
            <person name="Dechmann D.K.N."/>
            <person name="Locatelli A.G."/>
            <person name="Puechmaille S.J."/>
            <person name="Fedrigo O."/>
            <person name="Jarvis E.D."/>
            <person name="Hiller M."/>
            <person name="Vernes S.C."/>
            <person name="Myers E.W."/>
            <person name="Teeling E.C."/>
        </authorList>
    </citation>
    <scope>NUCLEOTIDE SEQUENCE [LARGE SCALE GENOMIC DNA]</scope>
    <source>
        <strain evidence="8">MPipKuh1</strain>
        <tissue evidence="8">Flight muscle</tissue>
    </source>
</reference>
<feature type="region of interest" description="Disordered" evidence="6">
    <location>
        <begin position="55"/>
        <end position="121"/>
    </location>
</feature>
<dbReference type="PANTHER" id="PTHR45882:SF4">
    <property type="entry name" value="PITUITARY HOMEOBOX 2"/>
    <property type="match status" value="1"/>
</dbReference>
<feature type="domain" description="Homeobox" evidence="7">
    <location>
        <begin position="91"/>
        <end position="151"/>
    </location>
</feature>
<feature type="compositionally biased region" description="Low complexity" evidence="6">
    <location>
        <begin position="20"/>
        <end position="31"/>
    </location>
</feature>
<dbReference type="InterPro" id="IPR009057">
    <property type="entry name" value="Homeodomain-like_sf"/>
</dbReference>
<keyword evidence="4 5" id="KW-0371">Homeobox</keyword>
<feature type="compositionally biased region" description="Basic residues" evidence="6">
    <location>
        <begin position="89"/>
        <end position="98"/>
    </location>
</feature>